<comment type="caution">
    <text evidence="4">The sequence shown here is derived from an EMBL/GenBank/DDBJ whole genome shotgun (WGS) entry which is preliminary data.</text>
</comment>
<name>A0A418M8G8_9BACT</name>
<accession>A0A418M8G8</accession>
<dbReference type="FunFam" id="3.40.50.2000:FF:000119">
    <property type="entry name" value="Glycosyl transferase group 1"/>
    <property type="match status" value="1"/>
</dbReference>
<dbReference type="InterPro" id="IPR001296">
    <property type="entry name" value="Glyco_trans_1"/>
</dbReference>
<dbReference type="Pfam" id="PF00534">
    <property type="entry name" value="Glycos_transf_1"/>
    <property type="match status" value="1"/>
</dbReference>
<reference evidence="4 5" key="1">
    <citation type="submission" date="2018-08" db="EMBL/GenBank/DDBJ databases">
        <title>Fibrisoma montanum sp. nov., isolated from Danxia mountain soil.</title>
        <authorList>
            <person name="Huang Y."/>
        </authorList>
    </citation>
    <scope>NUCLEOTIDE SEQUENCE [LARGE SCALE GENOMIC DNA]</scope>
    <source>
        <strain evidence="4 5">HYT19</strain>
    </source>
</reference>
<evidence type="ECO:0000313" key="5">
    <source>
        <dbReference type="Proteomes" id="UP000283523"/>
    </source>
</evidence>
<organism evidence="4 5">
    <name type="scientific">Fibrisoma montanum</name>
    <dbReference type="NCBI Taxonomy" id="2305895"/>
    <lineage>
        <taxon>Bacteria</taxon>
        <taxon>Pseudomonadati</taxon>
        <taxon>Bacteroidota</taxon>
        <taxon>Cytophagia</taxon>
        <taxon>Cytophagales</taxon>
        <taxon>Spirosomataceae</taxon>
        <taxon>Fibrisoma</taxon>
    </lineage>
</organism>
<protein>
    <submittedName>
        <fullName evidence="4">Glycosyltransferase family 1 protein</fullName>
    </submittedName>
</protein>
<dbReference type="PANTHER" id="PTHR46401">
    <property type="entry name" value="GLYCOSYLTRANSFERASE WBBK-RELATED"/>
    <property type="match status" value="1"/>
</dbReference>
<evidence type="ECO:0000259" key="3">
    <source>
        <dbReference type="Pfam" id="PF13439"/>
    </source>
</evidence>
<dbReference type="Gene3D" id="3.40.50.2000">
    <property type="entry name" value="Glycogen Phosphorylase B"/>
    <property type="match status" value="2"/>
</dbReference>
<evidence type="ECO:0000313" key="4">
    <source>
        <dbReference type="EMBL" id="RIV22383.1"/>
    </source>
</evidence>
<dbReference type="Pfam" id="PF13439">
    <property type="entry name" value="Glyco_transf_4"/>
    <property type="match status" value="1"/>
</dbReference>
<dbReference type="InterPro" id="IPR028098">
    <property type="entry name" value="Glyco_trans_4-like_N"/>
</dbReference>
<dbReference type="EMBL" id="QXED01000004">
    <property type="protein sequence ID" value="RIV22383.1"/>
    <property type="molecule type" value="Genomic_DNA"/>
</dbReference>
<dbReference type="OrthoDB" id="9801609at2"/>
<dbReference type="GO" id="GO:0016757">
    <property type="term" value="F:glycosyltransferase activity"/>
    <property type="evidence" value="ECO:0007669"/>
    <property type="project" value="InterPro"/>
</dbReference>
<dbReference type="CDD" id="cd03809">
    <property type="entry name" value="GT4_MtfB-like"/>
    <property type="match status" value="1"/>
</dbReference>
<evidence type="ECO:0000259" key="2">
    <source>
        <dbReference type="Pfam" id="PF00534"/>
    </source>
</evidence>
<keyword evidence="5" id="KW-1185">Reference proteome</keyword>
<gene>
    <name evidence="4" type="ORF">DYU11_15300</name>
</gene>
<keyword evidence="1 4" id="KW-0808">Transferase</keyword>
<dbReference type="PANTHER" id="PTHR46401:SF2">
    <property type="entry name" value="GLYCOSYLTRANSFERASE WBBK-RELATED"/>
    <property type="match status" value="1"/>
</dbReference>
<proteinExistence type="predicted"/>
<dbReference type="AlphaFoldDB" id="A0A418M8G8"/>
<evidence type="ECO:0000256" key="1">
    <source>
        <dbReference type="ARBA" id="ARBA00022679"/>
    </source>
</evidence>
<feature type="domain" description="Glycosyltransferase subfamily 4-like N-terminal" evidence="3">
    <location>
        <begin position="14"/>
        <end position="168"/>
    </location>
</feature>
<dbReference type="SUPFAM" id="SSF53756">
    <property type="entry name" value="UDP-Glycosyltransferase/glycogen phosphorylase"/>
    <property type="match status" value="1"/>
</dbReference>
<feature type="domain" description="Glycosyl transferase family 1" evidence="2">
    <location>
        <begin position="188"/>
        <end position="348"/>
    </location>
</feature>
<dbReference type="GO" id="GO:0009103">
    <property type="term" value="P:lipopolysaccharide biosynthetic process"/>
    <property type="evidence" value="ECO:0007669"/>
    <property type="project" value="TreeGrafter"/>
</dbReference>
<sequence length="371" mass="41839">MLRFCADVRMINNSGIGVYIRQYIRHILASAKYDVTLLGRRPDLDKHFGEYTNWQFIEADFPIYSVQEQLRLPLMVPSCDVFWSPHYNIPLLPVRARRHLATVPDVFHLAYYHTLSAAQKVYAKVVANAAVRKPNLVSTISDYSKKEIIELTGATAEKIRVIHLGIDQNLFRPITDTEQQRSVKERYQLPDRYVLFVGNVKPNKNLSSLVEAFAMLIDEIDSLDLLIVGKKEGFITADSSLFHRIESNTALARRVHFTGYVETADLPVLYSMAHLFAFPSLYEGFGFPPLEAMACGCPVVASHVTSIPEICGDAVQYVDPMDTRNIADGLRAVATDSTLRSRLVSAGDQQYRQYNWNDSAVAFTNLIESLA</sequence>
<dbReference type="Proteomes" id="UP000283523">
    <property type="component" value="Unassembled WGS sequence"/>
</dbReference>